<proteinExistence type="predicted"/>
<feature type="region of interest" description="Disordered" evidence="5">
    <location>
        <begin position="1"/>
        <end position="59"/>
    </location>
</feature>
<keyword evidence="8" id="KW-1185">Reference proteome</keyword>
<feature type="compositionally biased region" description="Basic and acidic residues" evidence="5">
    <location>
        <begin position="47"/>
        <end position="56"/>
    </location>
</feature>
<dbReference type="PANTHER" id="PTHR22980:SF5">
    <property type="entry name" value="CENP-T_HISTONE H4 HISTONE FOLD DOMAIN-CONTAINING PROTEIN"/>
    <property type="match status" value="1"/>
</dbReference>
<dbReference type="GO" id="GO:0000712">
    <property type="term" value="P:resolution of meiotic recombination intermediates"/>
    <property type="evidence" value="ECO:0007669"/>
    <property type="project" value="TreeGrafter"/>
</dbReference>
<dbReference type="Gene3D" id="1.10.20.10">
    <property type="entry name" value="Histone, subunit A"/>
    <property type="match status" value="1"/>
</dbReference>
<keyword evidence="4" id="KW-0539">Nucleus</keyword>
<dbReference type="GO" id="GO:0005694">
    <property type="term" value="C:chromosome"/>
    <property type="evidence" value="ECO:0007669"/>
    <property type="project" value="UniProtKB-SubCell"/>
</dbReference>
<dbReference type="SUPFAM" id="SSF47113">
    <property type="entry name" value="Histone-fold"/>
    <property type="match status" value="1"/>
</dbReference>
<dbReference type="PANTHER" id="PTHR22980">
    <property type="entry name" value="CORTISTATIN"/>
    <property type="match status" value="1"/>
</dbReference>
<gene>
    <name evidence="7" type="ORF">H2204_001580</name>
</gene>
<accession>A0AA38YCU6</accession>
<dbReference type="GO" id="GO:0046982">
    <property type="term" value="F:protein heterodimerization activity"/>
    <property type="evidence" value="ECO:0007669"/>
    <property type="project" value="InterPro"/>
</dbReference>
<evidence type="ECO:0000256" key="3">
    <source>
        <dbReference type="ARBA" id="ARBA00022454"/>
    </source>
</evidence>
<evidence type="ECO:0000313" key="8">
    <source>
        <dbReference type="Proteomes" id="UP001172681"/>
    </source>
</evidence>
<dbReference type="InterPro" id="IPR035425">
    <property type="entry name" value="CENP-T/H4_C"/>
</dbReference>
<feature type="compositionally biased region" description="Basic and acidic residues" evidence="5">
    <location>
        <begin position="83"/>
        <end position="98"/>
    </location>
</feature>
<feature type="compositionally biased region" description="Low complexity" evidence="5">
    <location>
        <begin position="71"/>
        <end position="82"/>
    </location>
</feature>
<keyword evidence="3" id="KW-0158">Chromosome</keyword>
<dbReference type="GO" id="GO:0003682">
    <property type="term" value="F:chromatin binding"/>
    <property type="evidence" value="ECO:0007669"/>
    <property type="project" value="TreeGrafter"/>
</dbReference>
<reference evidence="7" key="1">
    <citation type="submission" date="2022-10" db="EMBL/GenBank/DDBJ databases">
        <title>Culturing micro-colonial fungi from biological soil crusts in the Mojave desert and describing Neophaeococcomyces mojavensis, and introducing the new genera and species Taxawa tesnikishii.</title>
        <authorList>
            <person name="Kurbessoian T."/>
            <person name="Stajich J.E."/>
        </authorList>
    </citation>
    <scope>NUCLEOTIDE SEQUENCE</scope>
    <source>
        <strain evidence="7">TK_35</strain>
    </source>
</reference>
<dbReference type="Pfam" id="PF15511">
    <property type="entry name" value="CENP-T_C"/>
    <property type="match status" value="1"/>
</dbReference>
<feature type="compositionally biased region" description="Polar residues" evidence="5">
    <location>
        <begin position="325"/>
        <end position="339"/>
    </location>
</feature>
<feature type="region of interest" description="Disordered" evidence="5">
    <location>
        <begin position="317"/>
        <end position="353"/>
    </location>
</feature>
<feature type="domain" description="CENP-T/Histone H4 histone fold" evidence="6">
    <location>
        <begin position="371"/>
        <end position="476"/>
    </location>
</feature>
<sequence length="479" mass="53084">MSSRKRSLAELYNSQTPARHAPSTPHALHALQQRSGATTRSHRKRRALSEDLRPDSVRGILRRLAKITAPVTKKTVPTPVTARGKENQGPDPDGTVKDGLRRSQLFLDVDDSLDDIPLPVHEEEEDSELPVPPTPSILPGDDVDHNSETHHDPTITFKSIDFAAASKSLADVDRRRSRMSIFSSHQQEVGDDDDDDATILTEIGRRAISEEPTGRLSRYSFGSIRMSDFGSELEIRRESGFHDHTNTGKLLQPHGELAFEDESYDVGGETEHLNQLQKSPTPPAIDESTMNIPGLDQSFQFELVDTEAAASHAHRDPTILVGGTPSIQSPGDNMSTGASSGLEEASPHPDPDIEVALAPQTRRKRVKMTRHGEMVPAVPSSLIKRVAIDSQSRLGNRKPKLGKDHMKALEQATEWFFEQIGEDLAAYSNHGRRKKRVDRSDVLMLMQRQRVLQGEGELHKAARELLPKEALAEFEENGE</sequence>
<dbReference type="InterPro" id="IPR009072">
    <property type="entry name" value="Histone-fold"/>
</dbReference>
<dbReference type="AlphaFoldDB" id="A0AA38YCU6"/>
<dbReference type="CDD" id="cd22920">
    <property type="entry name" value="HFD_CENP-T"/>
    <property type="match status" value="1"/>
</dbReference>
<comment type="subcellular location">
    <subcellularLocation>
        <location evidence="2">Chromosome</location>
    </subcellularLocation>
    <subcellularLocation>
        <location evidence="1">Nucleus</location>
    </subcellularLocation>
</comment>
<dbReference type="EMBL" id="JAPDRN010000006">
    <property type="protein sequence ID" value="KAJ9644229.1"/>
    <property type="molecule type" value="Genomic_DNA"/>
</dbReference>
<evidence type="ECO:0000256" key="4">
    <source>
        <dbReference type="ARBA" id="ARBA00023242"/>
    </source>
</evidence>
<comment type="caution">
    <text evidence="7">The sequence shown here is derived from an EMBL/GenBank/DDBJ whole genome shotgun (WGS) entry which is preliminary data.</text>
</comment>
<dbReference type="GO" id="GO:0031297">
    <property type="term" value="P:replication fork processing"/>
    <property type="evidence" value="ECO:0007669"/>
    <property type="project" value="TreeGrafter"/>
</dbReference>
<feature type="region of interest" description="Disordered" evidence="5">
    <location>
        <begin position="71"/>
        <end position="98"/>
    </location>
</feature>
<evidence type="ECO:0000256" key="5">
    <source>
        <dbReference type="SAM" id="MobiDB-lite"/>
    </source>
</evidence>
<evidence type="ECO:0000256" key="2">
    <source>
        <dbReference type="ARBA" id="ARBA00004286"/>
    </source>
</evidence>
<evidence type="ECO:0000259" key="6">
    <source>
        <dbReference type="Pfam" id="PF15511"/>
    </source>
</evidence>
<protein>
    <recommendedName>
        <fullName evidence="6">CENP-T/Histone H4 histone fold domain-containing protein</fullName>
    </recommendedName>
</protein>
<dbReference type="Proteomes" id="UP001172681">
    <property type="component" value="Unassembled WGS sequence"/>
</dbReference>
<name>A0AA38YCU6_9EURO</name>
<evidence type="ECO:0000313" key="7">
    <source>
        <dbReference type="EMBL" id="KAJ9644229.1"/>
    </source>
</evidence>
<organism evidence="7 8">
    <name type="scientific">Knufia peltigerae</name>
    <dbReference type="NCBI Taxonomy" id="1002370"/>
    <lineage>
        <taxon>Eukaryota</taxon>
        <taxon>Fungi</taxon>
        <taxon>Dikarya</taxon>
        <taxon>Ascomycota</taxon>
        <taxon>Pezizomycotina</taxon>
        <taxon>Eurotiomycetes</taxon>
        <taxon>Chaetothyriomycetidae</taxon>
        <taxon>Chaetothyriales</taxon>
        <taxon>Trichomeriaceae</taxon>
        <taxon>Knufia</taxon>
    </lineage>
</organism>
<evidence type="ECO:0000256" key="1">
    <source>
        <dbReference type="ARBA" id="ARBA00004123"/>
    </source>
</evidence>
<dbReference type="GO" id="GO:0071821">
    <property type="term" value="C:FANCM-MHF complex"/>
    <property type="evidence" value="ECO:0007669"/>
    <property type="project" value="TreeGrafter"/>
</dbReference>